<name>A0ACC1IX36_9FUNG</name>
<accession>A0ACC1IX36</accession>
<proteinExistence type="predicted"/>
<organism evidence="1 2">
    <name type="scientific">Kickxella alabastrina</name>
    <dbReference type="NCBI Taxonomy" id="61397"/>
    <lineage>
        <taxon>Eukaryota</taxon>
        <taxon>Fungi</taxon>
        <taxon>Fungi incertae sedis</taxon>
        <taxon>Zoopagomycota</taxon>
        <taxon>Kickxellomycotina</taxon>
        <taxon>Kickxellomycetes</taxon>
        <taxon>Kickxellales</taxon>
        <taxon>Kickxellaceae</taxon>
        <taxon>Kickxella</taxon>
    </lineage>
</organism>
<dbReference type="Proteomes" id="UP001150581">
    <property type="component" value="Unassembled WGS sequence"/>
</dbReference>
<gene>
    <name evidence="1" type="ORF">LPJ66_000115</name>
</gene>
<reference evidence="1" key="1">
    <citation type="submission" date="2022-07" db="EMBL/GenBank/DDBJ databases">
        <title>Phylogenomic reconstructions and comparative analyses of Kickxellomycotina fungi.</title>
        <authorList>
            <person name="Reynolds N.K."/>
            <person name="Stajich J.E."/>
            <person name="Barry K."/>
            <person name="Grigoriev I.V."/>
            <person name="Crous P."/>
            <person name="Smith M.E."/>
        </authorList>
    </citation>
    <scope>NUCLEOTIDE SEQUENCE</scope>
    <source>
        <strain evidence="1">Benny 63K</strain>
    </source>
</reference>
<comment type="caution">
    <text evidence="1">The sequence shown here is derived from an EMBL/GenBank/DDBJ whole genome shotgun (WGS) entry which is preliminary data.</text>
</comment>
<sequence>MALDSYTRLVFIGDSNSDNGNVLRMTQGTHPKPNTVYWHGRYSNGKMWTDILEEKSNKPALNLAHGCATIDNELVAGTAPMPNGKRAEVPSVLDQVAQLTVAKIDARDLLFIQAGSNDLNSVIDTGPTYNKKADFTPTVLAAKLRQVVEILCLHGARHVVVMNVRPREDYPGVIALNDPQKLELSRSMTLELNAAIDMEMAHLQGALGRDYRVVVFDTHSFQKQITSSPAAFGIDPDWRTPVYTPPSDPPLFGNEQHQQPQLISLDTKLFMDSAHLARRAQELLADQVINALALE</sequence>
<evidence type="ECO:0000313" key="2">
    <source>
        <dbReference type="Proteomes" id="UP001150581"/>
    </source>
</evidence>
<evidence type="ECO:0000313" key="1">
    <source>
        <dbReference type="EMBL" id="KAJ1902355.1"/>
    </source>
</evidence>
<dbReference type="EMBL" id="JANBPG010000002">
    <property type="protein sequence ID" value="KAJ1902355.1"/>
    <property type="molecule type" value="Genomic_DNA"/>
</dbReference>
<protein>
    <submittedName>
        <fullName evidence="1">Uncharacterized protein</fullName>
    </submittedName>
</protein>
<keyword evidence="2" id="KW-1185">Reference proteome</keyword>